<accession>A0A149VVG0</accession>
<keyword evidence="2" id="KW-1185">Reference proteome</keyword>
<proteinExistence type="predicted"/>
<dbReference type="EMBL" id="LRRD01000093">
    <property type="protein sequence ID" value="KXW57207.1"/>
    <property type="molecule type" value="Genomic_DNA"/>
</dbReference>
<reference evidence="1 2" key="1">
    <citation type="submission" date="2016-01" db="EMBL/GenBank/DDBJ databases">
        <title>Genome sequence of the acidophilic iron oxidising Ferrovum strain Z-31.</title>
        <authorList>
            <person name="Poehlein A."/>
            <person name="Ullrich S.R."/>
            <person name="Schloemann M."/>
            <person name="Muehling M."/>
            <person name="Daniel R."/>
        </authorList>
    </citation>
    <scope>NUCLEOTIDE SEQUENCE [LARGE SCALE GENOMIC DNA]</scope>
    <source>
        <strain evidence="1 2">Z-31</strain>
    </source>
</reference>
<dbReference type="STRING" id="1789004.FEMY_22750"/>
<sequence length="103" mass="11619">MHYCLDTGVYFNHRAKTDFVAFVQYLLKQVPDYVSISVRAISFFPEQGVAHMSATASLGTIAARSNCCISGNQSTVDRNDSPHRFSQEVRILCIHTVFQYALR</sequence>
<evidence type="ECO:0000313" key="2">
    <source>
        <dbReference type="Proteomes" id="UP000075653"/>
    </source>
</evidence>
<organism evidence="1 2">
    <name type="scientific">Ferrovum myxofaciens</name>
    <dbReference type="NCBI Taxonomy" id="416213"/>
    <lineage>
        <taxon>Bacteria</taxon>
        <taxon>Pseudomonadati</taxon>
        <taxon>Pseudomonadota</taxon>
        <taxon>Betaproteobacteria</taxon>
        <taxon>Ferrovales</taxon>
        <taxon>Ferrovaceae</taxon>
        <taxon>Ferrovum</taxon>
    </lineage>
</organism>
<dbReference type="PATRIC" id="fig|1789004.3.peg.2396"/>
<dbReference type="AlphaFoldDB" id="A0A149VVG0"/>
<protein>
    <submittedName>
        <fullName evidence="1">Uncharacterized protein</fullName>
    </submittedName>
</protein>
<comment type="caution">
    <text evidence="1">The sequence shown here is derived from an EMBL/GenBank/DDBJ whole genome shotgun (WGS) entry which is preliminary data.</text>
</comment>
<name>A0A149VVG0_9PROT</name>
<evidence type="ECO:0000313" key="1">
    <source>
        <dbReference type="EMBL" id="KXW57207.1"/>
    </source>
</evidence>
<dbReference type="Proteomes" id="UP000075653">
    <property type="component" value="Unassembled WGS sequence"/>
</dbReference>
<gene>
    <name evidence="1" type="ORF">FEMY_22750</name>
</gene>